<protein>
    <submittedName>
        <fullName evidence="1">Uncharacterized protein</fullName>
    </submittedName>
</protein>
<name>A0A0C3N4F5_PISTI</name>
<dbReference type="EMBL" id="KN832058">
    <property type="protein sequence ID" value="KIN95919.1"/>
    <property type="molecule type" value="Genomic_DNA"/>
</dbReference>
<reference evidence="1 2" key="1">
    <citation type="submission" date="2014-04" db="EMBL/GenBank/DDBJ databases">
        <authorList>
            <consortium name="DOE Joint Genome Institute"/>
            <person name="Kuo A."/>
            <person name="Kohler A."/>
            <person name="Costa M.D."/>
            <person name="Nagy L.G."/>
            <person name="Floudas D."/>
            <person name="Copeland A."/>
            <person name="Barry K.W."/>
            <person name="Cichocki N."/>
            <person name="Veneault-Fourrey C."/>
            <person name="LaButti K."/>
            <person name="Lindquist E.A."/>
            <person name="Lipzen A."/>
            <person name="Lundell T."/>
            <person name="Morin E."/>
            <person name="Murat C."/>
            <person name="Sun H."/>
            <person name="Tunlid A."/>
            <person name="Henrissat B."/>
            <person name="Grigoriev I.V."/>
            <person name="Hibbett D.S."/>
            <person name="Martin F."/>
            <person name="Nordberg H.P."/>
            <person name="Cantor M.N."/>
            <person name="Hua S.X."/>
        </authorList>
    </citation>
    <scope>NUCLEOTIDE SEQUENCE [LARGE SCALE GENOMIC DNA]</scope>
    <source>
        <strain evidence="1 2">Marx 270</strain>
    </source>
</reference>
<accession>A0A0C3N4F5</accession>
<dbReference type="InParanoid" id="A0A0C3N4F5"/>
<dbReference type="Proteomes" id="UP000054217">
    <property type="component" value="Unassembled WGS sequence"/>
</dbReference>
<evidence type="ECO:0000313" key="1">
    <source>
        <dbReference type="EMBL" id="KIN95919.1"/>
    </source>
</evidence>
<sequence>MANLPGPSSIDRQSQKKCYAIYAETTRHLTGITIFTCHPKNVYSPSDAYTRVIDPVDAAPCDPPQLSWIKLVTWHDSRVGKALLPISARLVCPLSLVGPSPFYVSPAPLASIDMLLTGSHKHVQRQVIASAASHPMVNALPLLLKNISQIDGSNDEKAHPS</sequence>
<dbReference type="AlphaFoldDB" id="A0A0C3N4F5"/>
<organism evidence="1 2">
    <name type="scientific">Pisolithus tinctorius Marx 270</name>
    <dbReference type="NCBI Taxonomy" id="870435"/>
    <lineage>
        <taxon>Eukaryota</taxon>
        <taxon>Fungi</taxon>
        <taxon>Dikarya</taxon>
        <taxon>Basidiomycota</taxon>
        <taxon>Agaricomycotina</taxon>
        <taxon>Agaricomycetes</taxon>
        <taxon>Agaricomycetidae</taxon>
        <taxon>Boletales</taxon>
        <taxon>Sclerodermatineae</taxon>
        <taxon>Pisolithaceae</taxon>
        <taxon>Pisolithus</taxon>
    </lineage>
</organism>
<proteinExistence type="predicted"/>
<keyword evidence="2" id="KW-1185">Reference proteome</keyword>
<gene>
    <name evidence="1" type="ORF">M404DRAFT_33795</name>
</gene>
<evidence type="ECO:0000313" key="2">
    <source>
        <dbReference type="Proteomes" id="UP000054217"/>
    </source>
</evidence>
<dbReference type="HOGENOM" id="CLU_1644399_0_0_1"/>
<reference evidence="2" key="2">
    <citation type="submission" date="2015-01" db="EMBL/GenBank/DDBJ databases">
        <title>Evolutionary Origins and Diversification of the Mycorrhizal Mutualists.</title>
        <authorList>
            <consortium name="DOE Joint Genome Institute"/>
            <consortium name="Mycorrhizal Genomics Consortium"/>
            <person name="Kohler A."/>
            <person name="Kuo A."/>
            <person name="Nagy L.G."/>
            <person name="Floudas D."/>
            <person name="Copeland A."/>
            <person name="Barry K.W."/>
            <person name="Cichocki N."/>
            <person name="Veneault-Fourrey C."/>
            <person name="LaButti K."/>
            <person name="Lindquist E.A."/>
            <person name="Lipzen A."/>
            <person name="Lundell T."/>
            <person name="Morin E."/>
            <person name="Murat C."/>
            <person name="Riley R."/>
            <person name="Ohm R."/>
            <person name="Sun H."/>
            <person name="Tunlid A."/>
            <person name="Henrissat B."/>
            <person name="Grigoriev I.V."/>
            <person name="Hibbett D.S."/>
            <person name="Martin F."/>
        </authorList>
    </citation>
    <scope>NUCLEOTIDE SEQUENCE [LARGE SCALE GENOMIC DNA]</scope>
    <source>
        <strain evidence="2">Marx 270</strain>
    </source>
</reference>